<reference evidence="7 8" key="1">
    <citation type="journal article" date="2018" name="G3 (Bethesda)">
        <title>Phylogenetic and Phylogenomic Definition of Rhizopus Species.</title>
        <authorList>
            <person name="Gryganskyi A.P."/>
            <person name="Golan J."/>
            <person name="Dolatabadi S."/>
            <person name="Mondo S."/>
            <person name="Robb S."/>
            <person name="Idnurm A."/>
            <person name="Muszewska A."/>
            <person name="Steczkiewicz K."/>
            <person name="Masonjones S."/>
            <person name="Liao H.L."/>
            <person name="Gajdeczka M.T."/>
            <person name="Anike F."/>
            <person name="Vuek A."/>
            <person name="Anishchenko I.M."/>
            <person name="Voigt K."/>
            <person name="de Hoog G.S."/>
            <person name="Smith M.E."/>
            <person name="Heitman J."/>
            <person name="Vilgalys R."/>
            <person name="Stajich J.E."/>
        </authorList>
    </citation>
    <scope>NUCLEOTIDE SEQUENCE [LARGE SCALE GENOMIC DNA]</scope>
    <source>
        <strain evidence="7 8">CBS 357.93</strain>
    </source>
</reference>
<organism evidence="7 8">
    <name type="scientific">Rhizopus azygosporus</name>
    <name type="common">Rhizopus microsporus var. azygosporus</name>
    <dbReference type="NCBI Taxonomy" id="86630"/>
    <lineage>
        <taxon>Eukaryota</taxon>
        <taxon>Fungi</taxon>
        <taxon>Fungi incertae sedis</taxon>
        <taxon>Mucoromycota</taxon>
        <taxon>Mucoromycotina</taxon>
        <taxon>Mucoromycetes</taxon>
        <taxon>Mucorales</taxon>
        <taxon>Mucorineae</taxon>
        <taxon>Rhizopodaceae</taxon>
        <taxon>Rhizopus</taxon>
    </lineage>
</organism>
<comment type="caution">
    <text evidence="7">The sequence shown here is derived from an EMBL/GenBank/DDBJ whole genome shotgun (WGS) entry which is preliminary data.</text>
</comment>
<comment type="similarity">
    <text evidence="2">Belongs to the rad21 family.</text>
</comment>
<dbReference type="InterPro" id="IPR023093">
    <property type="entry name" value="ScpA-like_C"/>
</dbReference>
<dbReference type="InterPro" id="IPR039781">
    <property type="entry name" value="Rad21/Rec8-like"/>
</dbReference>
<evidence type="ECO:0000259" key="5">
    <source>
        <dbReference type="Pfam" id="PF04824"/>
    </source>
</evidence>
<sequence length="538" mass="61824">MDLFDTKSPNNKYVQVAWNAATVGSNSKVKRGLLKKSNILSFDVPYFCELLLKDEAQRMLLKTKAHLLFGISNIWKYKTYFLYVEESMLLYNRIKNSLRNTKQSSNINMEKPIASFLSLPDREDLYEFRSLQGPFSDLLEINPVGFIPVEQSVSSIVQVNTPFSIDIQDIQSFNPEFIGIDPMHLNGQESFYQQTMAEEHQQTFILDDVDFDLGINDYNFPSSPVDGYQTLLNVDNIPSSRLPPSNSLHSSSNSSDSTRRHSGSGDLVYAPRHHPSLILEEDEVRSQMSVSTEMLDVLVTDSELVTAESMKRNRRKRTTIDSVGATMMPISDYAHTERIVVQTRQAKVQKRQRVNELRSLMRTPATAWLSPEQLFSYRRIRRESSATVYTRMIERSRYARRSSSTPRSYPPSATGGSTVRSASDLTTPELQLYEFRENDVHPILFEQFEMDYDQDDILLDDFEAIDLNRDSNQEEFFIEELRLFLVDDASDVNLDDVFQLKTISQIAQGFFNVLELATKNRIKLEQTEAYGPIIVQFI</sequence>
<evidence type="ECO:0000256" key="4">
    <source>
        <dbReference type="SAM" id="MobiDB-lite"/>
    </source>
</evidence>
<feature type="domain" description="Rad21/Rec8-like protein N-terminal" evidence="6">
    <location>
        <begin position="12"/>
        <end position="111"/>
    </location>
</feature>
<dbReference type="InterPro" id="IPR006910">
    <property type="entry name" value="Rad21_Rec8_N"/>
</dbReference>
<dbReference type="Pfam" id="PF04825">
    <property type="entry name" value="Rad21_Rec8_N"/>
    <property type="match status" value="1"/>
</dbReference>
<dbReference type="Gene3D" id="1.10.10.580">
    <property type="entry name" value="Structural maintenance of chromosome 1. Chain E"/>
    <property type="match status" value="1"/>
</dbReference>
<accession>A0A367IZP3</accession>
<dbReference type="Pfam" id="PF04824">
    <property type="entry name" value="Rad21_Rec8"/>
    <property type="match status" value="1"/>
</dbReference>
<evidence type="ECO:0000256" key="3">
    <source>
        <dbReference type="ARBA" id="ARBA00023242"/>
    </source>
</evidence>
<dbReference type="GO" id="GO:0008278">
    <property type="term" value="C:cohesin complex"/>
    <property type="evidence" value="ECO:0007669"/>
    <property type="project" value="InterPro"/>
</dbReference>
<dbReference type="InterPro" id="IPR036390">
    <property type="entry name" value="WH_DNA-bd_sf"/>
</dbReference>
<dbReference type="SUPFAM" id="SSF46785">
    <property type="entry name" value="Winged helix' DNA-binding domain"/>
    <property type="match status" value="1"/>
</dbReference>
<dbReference type="OrthoDB" id="2287340at2759"/>
<evidence type="ECO:0000313" key="8">
    <source>
        <dbReference type="Proteomes" id="UP000252139"/>
    </source>
</evidence>
<dbReference type="InterPro" id="IPR006909">
    <property type="entry name" value="Rad21/Rec8_C_eu"/>
</dbReference>
<evidence type="ECO:0000256" key="1">
    <source>
        <dbReference type="ARBA" id="ARBA00004123"/>
    </source>
</evidence>
<keyword evidence="8" id="KW-1185">Reference proteome</keyword>
<evidence type="ECO:0000256" key="2">
    <source>
        <dbReference type="ARBA" id="ARBA00009870"/>
    </source>
</evidence>
<evidence type="ECO:0000313" key="7">
    <source>
        <dbReference type="EMBL" id="RCH83152.1"/>
    </source>
</evidence>
<dbReference type="GO" id="GO:1990414">
    <property type="term" value="P:replication-born double-strand break repair via sister chromatid exchange"/>
    <property type="evidence" value="ECO:0007669"/>
    <property type="project" value="TreeGrafter"/>
</dbReference>
<dbReference type="GO" id="GO:0007062">
    <property type="term" value="P:sister chromatid cohesion"/>
    <property type="evidence" value="ECO:0007669"/>
    <property type="project" value="InterPro"/>
</dbReference>
<proteinExistence type="inferred from homology"/>
<dbReference type="Proteomes" id="UP000252139">
    <property type="component" value="Unassembled WGS sequence"/>
</dbReference>
<evidence type="ECO:0008006" key="9">
    <source>
        <dbReference type="Google" id="ProtNLM"/>
    </source>
</evidence>
<keyword evidence="3" id="KW-0539">Nucleus</keyword>
<feature type="region of interest" description="Disordered" evidence="4">
    <location>
        <begin position="239"/>
        <end position="271"/>
    </location>
</feature>
<dbReference type="EMBL" id="PJQL01002757">
    <property type="protein sequence ID" value="RCH83152.1"/>
    <property type="molecule type" value="Genomic_DNA"/>
</dbReference>
<dbReference type="GO" id="GO:0003682">
    <property type="term" value="F:chromatin binding"/>
    <property type="evidence" value="ECO:0007669"/>
    <property type="project" value="TreeGrafter"/>
</dbReference>
<protein>
    <recommendedName>
        <fullName evidence="9">Rad21/Rec8-like protein N-terminal domain-containing protein</fullName>
    </recommendedName>
</protein>
<dbReference type="PANTHER" id="PTHR12585">
    <property type="entry name" value="SCC1 / RAD21 FAMILY MEMBER"/>
    <property type="match status" value="1"/>
</dbReference>
<evidence type="ECO:0000259" key="6">
    <source>
        <dbReference type="Pfam" id="PF04825"/>
    </source>
</evidence>
<dbReference type="GO" id="GO:0005634">
    <property type="term" value="C:nucleus"/>
    <property type="evidence" value="ECO:0007669"/>
    <property type="project" value="UniProtKB-SubCell"/>
</dbReference>
<feature type="compositionally biased region" description="Low complexity" evidence="4">
    <location>
        <begin position="239"/>
        <end position="256"/>
    </location>
</feature>
<feature type="region of interest" description="Disordered" evidence="4">
    <location>
        <begin position="399"/>
        <end position="421"/>
    </location>
</feature>
<feature type="compositionally biased region" description="Low complexity" evidence="4">
    <location>
        <begin position="401"/>
        <end position="414"/>
    </location>
</feature>
<dbReference type="PANTHER" id="PTHR12585:SF69">
    <property type="entry name" value="FI11703P"/>
    <property type="match status" value="1"/>
</dbReference>
<name>A0A367IZP3_RHIAZ</name>
<gene>
    <name evidence="7" type="ORF">CU097_005162</name>
</gene>
<feature type="domain" description="Rad21/Rec8-like protein C-terminal eukaryotic" evidence="5">
    <location>
        <begin position="500"/>
        <end position="536"/>
    </location>
</feature>
<dbReference type="AlphaFoldDB" id="A0A367IZP3"/>
<comment type="subcellular location">
    <subcellularLocation>
        <location evidence="1">Nucleus</location>
    </subcellularLocation>
</comment>